<keyword evidence="2" id="KW-1185">Reference proteome</keyword>
<dbReference type="AlphaFoldDB" id="A0A8C7XDK6"/>
<organism evidence="1 2">
    <name type="scientific">Oryzias sinensis</name>
    <name type="common">Chinese medaka</name>
    <dbReference type="NCBI Taxonomy" id="183150"/>
    <lineage>
        <taxon>Eukaryota</taxon>
        <taxon>Metazoa</taxon>
        <taxon>Chordata</taxon>
        <taxon>Craniata</taxon>
        <taxon>Vertebrata</taxon>
        <taxon>Euteleostomi</taxon>
        <taxon>Actinopterygii</taxon>
        <taxon>Neopterygii</taxon>
        <taxon>Teleostei</taxon>
        <taxon>Neoteleostei</taxon>
        <taxon>Acanthomorphata</taxon>
        <taxon>Ovalentaria</taxon>
        <taxon>Atherinomorphae</taxon>
        <taxon>Beloniformes</taxon>
        <taxon>Adrianichthyidae</taxon>
        <taxon>Oryziinae</taxon>
        <taxon>Oryzias</taxon>
    </lineage>
</organism>
<accession>A0A8C7XDK6</accession>
<dbReference type="Gene3D" id="2.60.40.10">
    <property type="entry name" value="Immunoglobulins"/>
    <property type="match status" value="1"/>
</dbReference>
<dbReference type="Ensembl" id="ENSOSIT00000011948.1">
    <property type="protein sequence ID" value="ENSOSIP00000011254.1"/>
    <property type="gene ID" value="ENSOSIG00000006765.1"/>
</dbReference>
<evidence type="ECO:0000313" key="2">
    <source>
        <dbReference type="Proteomes" id="UP000694383"/>
    </source>
</evidence>
<reference evidence="1" key="2">
    <citation type="submission" date="2025-09" db="UniProtKB">
        <authorList>
            <consortium name="Ensembl"/>
        </authorList>
    </citation>
    <scope>IDENTIFICATION</scope>
</reference>
<dbReference type="InterPro" id="IPR013783">
    <property type="entry name" value="Ig-like_fold"/>
</dbReference>
<name>A0A8C7XDK6_9TELE</name>
<reference evidence="1" key="1">
    <citation type="submission" date="2025-08" db="UniProtKB">
        <authorList>
            <consortium name="Ensembl"/>
        </authorList>
    </citation>
    <scope>IDENTIFICATION</scope>
</reference>
<sequence length="151" mass="17527">MHHLQCSVLQEDINCDSSSFQQLCRTETLLLICYLTFSGSRKLLCKETCEEGNILIDTYGDEDQRGRYSIKYEHRYIGSSILDVTITKLTKSDSGCHLFIVMYPLSRIINICGSVKMVNMFINKYKSMTESPTNRRECFSSFCPQIIKWDY</sequence>
<proteinExistence type="predicted"/>
<dbReference type="GeneTree" id="ENSGT01100000263788"/>
<protein>
    <submittedName>
        <fullName evidence="1">Uncharacterized protein</fullName>
    </submittedName>
</protein>
<dbReference type="Proteomes" id="UP000694383">
    <property type="component" value="Unplaced"/>
</dbReference>
<evidence type="ECO:0000313" key="1">
    <source>
        <dbReference type="Ensembl" id="ENSOSIP00000011254.1"/>
    </source>
</evidence>